<dbReference type="NCBIfam" id="NF001263">
    <property type="entry name" value="PRK00226.1-4"/>
    <property type="match status" value="1"/>
</dbReference>
<dbReference type="Gene3D" id="3.10.50.30">
    <property type="entry name" value="Transcription elongation factor, GreA/GreB, C-terminal domain"/>
    <property type="match status" value="1"/>
</dbReference>
<dbReference type="InterPro" id="IPR006359">
    <property type="entry name" value="Tscrpt_elong_fac_GreA"/>
</dbReference>
<evidence type="ECO:0000259" key="12">
    <source>
        <dbReference type="Pfam" id="PF03449"/>
    </source>
</evidence>
<evidence type="ECO:0000313" key="21">
    <source>
        <dbReference type="Proteomes" id="UP000095453"/>
    </source>
</evidence>
<dbReference type="PANTHER" id="PTHR30437:SF4">
    <property type="entry name" value="TRANSCRIPTION ELONGATION FACTOR GREA"/>
    <property type="match status" value="1"/>
</dbReference>
<dbReference type="InterPro" id="IPR018151">
    <property type="entry name" value="TF_GreA/GreB_CS"/>
</dbReference>
<dbReference type="SUPFAM" id="SSF46557">
    <property type="entry name" value="GreA transcript cleavage protein, N-terminal domain"/>
    <property type="match status" value="1"/>
</dbReference>
<accession>A0A173RCX0</accession>
<dbReference type="EMBL" id="QSFX01000001">
    <property type="protein sequence ID" value="RHA91956.1"/>
    <property type="molecule type" value="Genomic_DNA"/>
</dbReference>
<evidence type="ECO:0000256" key="10">
    <source>
        <dbReference type="RuleBase" id="RU000556"/>
    </source>
</evidence>
<dbReference type="InterPro" id="IPR001437">
    <property type="entry name" value="Tscrpt_elong_fac_GreA/B_C"/>
</dbReference>
<evidence type="ECO:0000256" key="1">
    <source>
        <dbReference type="ARBA" id="ARBA00008213"/>
    </source>
</evidence>
<organism evidence="13 21">
    <name type="scientific">Roseburia inulinivorans</name>
    <dbReference type="NCBI Taxonomy" id="360807"/>
    <lineage>
        <taxon>Bacteria</taxon>
        <taxon>Bacillati</taxon>
        <taxon>Bacillota</taxon>
        <taxon>Clostridia</taxon>
        <taxon>Lachnospirales</taxon>
        <taxon>Lachnospiraceae</taxon>
        <taxon>Roseburia</taxon>
    </lineage>
</organism>
<evidence type="ECO:0000313" key="13">
    <source>
        <dbReference type="EMBL" id="CUM75627.1"/>
    </source>
</evidence>
<dbReference type="GO" id="GO:0003677">
    <property type="term" value="F:DNA binding"/>
    <property type="evidence" value="ECO:0007669"/>
    <property type="project" value="UniProtKB-UniRule"/>
</dbReference>
<evidence type="ECO:0000313" key="26">
    <source>
        <dbReference type="Proteomes" id="UP000286271"/>
    </source>
</evidence>
<keyword evidence="3 9" id="KW-0805">Transcription regulation</keyword>
<dbReference type="NCBIfam" id="TIGR01462">
    <property type="entry name" value="greA"/>
    <property type="match status" value="1"/>
</dbReference>
<reference evidence="22 23" key="2">
    <citation type="submission" date="2018-08" db="EMBL/GenBank/DDBJ databases">
        <title>A genome reference for cultivated species of the human gut microbiota.</title>
        <authorList>
            <person name="Zou Y."/>
            <person name="Xue W."/>
            <person name="Luo G."/>
        </authorList>
    </citation>
    <scope>NUCLEOTIDE SEQUENCE [LARGE SCALE GENOMIC DNA]</scope>
    <source>
        <strain evidence="15 25">AF28-15</strain>
        <strain evidence="19 24">AM23-23AC</strain>
        <strain evidence="18 26">AM27-11</strain>
        <strain evidence="17 22">AM32-8LB</strain>
        <strain evidence="16 23">AM42-1AC</strain>
    </source>
</reference>
<dbReference type="Pfam" id="PF03449">
    <property type="entry name" value="GreA_GreB_N"/>
    <property type="match status" value="1"/>
</dbReference>
<dbReference type="Proteomes" id="UP000286271">
    <property type="component" value="Unassembled WGS sequence"/>
</dbReference>
<dbReference type="Proteomes" id="UP000266391">
    <property type="component" value="Unassembled WGS sequence"/>
</dbReference>
<protein>
    <recommendedName>
        <fullName evidence="2 9">Transcription elongation factor GreA</fullName>
    </recommendedName>
    <alternativeName>
        <fullName evidence="8 9">Transcript cleavage factor GreA</fullName>
    </alternativeName>
</protein>
<comment type="function">
    <text evidence="7 9 10">Necessary for efficient RNA polymerase transcription elongation past template-encoded arresting sites. The arresting sites in DNA have the property of trapping a certain fraction of elongating RNA polymerases that pass through, resulting in locked ternary complexes. Cleavage of the nascent transcript by cleavage factors such as GreA or GreB allows the resumption of elongation from the new 3'terminus. GreA releases sequences of 2 to 3 nucleotides.</text>
</comment>
<dbReference type="EMBL" id="QRHP01000003">
    <property type="protein sequence ID" value="RHF86175.1"/>
    <property type="molecule type" value="Genomic_DNA"/>
</dbReference>
<dbReference type="EMBL" id="CYYR01000002">
    <property type="protein sequence ID" value="CUN44615.1"/>
    <property type="molecule type" value="Genomic_DNA"/>
</dbReference>
<dbReference type="EMBL" id="CYXX01000002">
    <property type="protein sequence ID" value="CUM75627.1"/>
    <property type="molecule type" value="Genomic_DNA"/>
</dbReference>
<dbReference type="GO" id="GO:0032784">
    <property type="term" value="P:regulation of DNA-templated transcription elongation"/>
    <property type="evidence" value="ECO:0007669"/>
    <property type="project" value="UniProtKB-UniRule"/>
</dbReference>
<keyword evidence="15" id="KW-0251">Elongation factor</keyword>
<feature type="domain" description="Transcription elongation factor GreA/GreB C-terminal" evidence="11">
    <location>
        <begin position="80"/>
        <end position="154"/>
    </location>
</feature>
<evidence type="ECO:0000256" key="5">
    <source>
        <dbReference type="ARBA" id="ARBA00023125"/>
    </source>
</evidence>
<dbReference type="Gene3D" id="1.10.287.180">
    <property type="entry name" value="Transcription elongation factor, GreA/GreB, N-terminal domain"/>
    <property type="match status" value="1"/>
</dbReference>
<evidence type="ECO:0000256" key="4">
    <source>
        <dbReference type="ARBA" id="ARBA00023054"/>
    </source>
</evidence>
<dbReference type="Proteomes" id="UP000283738">
    <property type="component" value="Unassembled WGS sequence"/>
</dbReference>
<proteinExistence type="inferred from homology"/>
<dbReference type="InterPro" id="IPR022691">
    <property type="entry name" value="Tscrpt_elong_fac_GreA/B_N"/>
</dbReference>
<evidence type="ECO:0000313" key="23">
    <source>
        <dbReference type="Proteomes" id="UP000283492"/>
    </source>
</evidence>
<evidence type="ECO:0000313" key="14">
    <source>
        <dbReference type="EMBL" id="CUN44615.1"/>
    </source>
</evidence>
<dbReference type="Proteomes" id="UP000283492">
    <property type="component" value="Unassembled WGS sequence"/>
</dbReference>
<evidence type="ECO:0000313" key="24">
    <source>
        <dbReference type="Proteomes" id="UP000283701"/>
    </source>
</evidence>
<name>A0A173RCX0_9FIRM</name>
<dbReference type="Proteomes" id="UP000283701">
    <property type="component" value="Unassembled WGS sequence"/>
</dbReference>
<evidence type="ECO:0000313" key="17">
    <source>
        <dbReference type="EMBL" id="RHD02073.1"/>
    </source>
</evidence>
<dbReference type="PANTHER" id="PTHR30437">
    <property type="entry name" value="TRANSCRIPTION ELONGATION FACTOR GREA"/>
    <property type="match status" value="1"/>
</dbReference>
<keyword evidence="5 9" id="KW-0238">DNA-binding</keyword>
<reference evidence="20 21" key="1">
    <citation type="submission" date="2015-09" db="EMBL/GenBank/DDBJ databases">
        <authorList>
            <consortium name="Pathogen Informatics"/>
        </authorList>
    </citation>
    <scope>NUCLEOTIDE SEQUENCE [LARGE SCALE GENOMIC DNA]</scope>
    <source>
        <strain evidence="14 20">2789STDY5608835</strain>
        <strain evidence="13 21">2789STDY5608887</strain>
    </source>
</reference>
<keyword evidence="4" id="KW-0175">Coiled coil</keyword>
<dbReference type="Pfam" id="PF01272">
    <property type="entry name" value="GreA_GreB"/>
    <property type="match status" value="1"/>
</dbReference>
<evidence type="ECO:0000256" key="7">
    <source>
        <dbReference type="ARBA" id="ARBA00024916"/>
    </source>
</evidence>
<dbReference type="GO" id="GO:0070063">
    <property type="term" value="F:RNA polymerase binding"/>
    <property type="evidence" value="ECO:0007669"/>
    <property type="project" value="InterPro"/>
</dbReference>
<dbReference type="GeneID" id="75163793"/>
<sequence>MYDELTEQDIKKMEEEIEYRKLVVRKNALEAVKEARAHGDLSENFEYHAAKKDKNQNESRIRYLEKMIRTAKIISTDSADDEVGMNNTVTVYFEDDDEEETYKIVTTIRGNSLKNLISNESPLGKALLGHKIGDRCEVKVNDNYSYFVEIRKIENTVDDGTDKLRSF</sequence>
<evidence type="ECO:0000256" key="8">
    <source>
        <dbReference type="ARBA" id="ARBA00030776"/>
    </source>
</evidence>
<dbReference type="InterPro" id="IPR036805">
    <property type="entry name" value="Tscrpt_elong_fac_GreA/B_N_sf"/>
</dbReference>
<evidence type="ECO:0000313" key="18">
    <source>
        <dbReference type="EMBL" id="RHE93982.1"/>
    </source>
</evidence>
<evidence type="ECO:0000313" key="25">
    <source>
        <dbReference type="Proteomes" id="UP000283738"/>
    </source>
</evidence>
<dbReference type="InterPro" id="IPR036953">
    <property type="entry name" value="GreA/GreB_C_sf"/>
</dbReference>
<comment type="similarity">
    <text evidence="1 9 10">Belongs to the GreA/GreB family.</text>
</comment>
<dbReference type="SUPFAM" id="SSF54534">
    <property type="entry name" value="FKBP-like"/>
    <property type="match status" value="1"/>
</dbReference>
<evidence type="ECO:0000313" key="16">
    <source>
        <dbReference type="EMBL" id="RHA91956.1"/>
    </source>
</evidence>
<dbReference type="HAMAP" id="MF_00105">
    <property type="entry name" value="GreA_GreB"/>
    <property type="match status" value="1"/>
</dbReference>
<dbReference type="PROSITE" id="PS00830">
    <property type="entry name" value="GREAB_2"/>
    <property type="match status" value="1"/>
</dbReference>
<feature type="domain" description="Transcription elongation factor GreA/GreB N-terminal" evidence="12">
    <location>
        <begin position="5"/>
        <end position="73"/>
    </location>
</feature>
<evidence type="ECO:0000259" key="11">
    <source>
        <dbReference type="Pfam" id="PF01272"/>
    </source>
</evidence>
<dbReference type="RefSeq" id="WP_007887502.1">
    <property type="nucleotide sequence ID" value="NZ_CABJFX010000001.1"/>
</dbReference>
<dbReference type="Proteomes" id="UP000095395">
    <property type="component" value="Unassembled WGS sequence"/>
</dbReference>
<evidence type="ECO:0000313" key="22">
    <source>
        <dbReference type="Proteomes" id="UP000266391"/>
    </source>
</evidence>
<dbReference type="EMBL" id="QSKW01000028">
    <property type="protein sequence ID" value="RHE93982.1"/>
    <property type="molecule type" value="Genomic_DNA"/>
</dbReference>
<dbReference type="PIRSF" id="PIRSF006092">
    <property type="entry name" value="GreA_GreB"/>
    <property type="match status" value="1"/>
</dbReference>
<dbReference type="InterPro" id="IPR023459">
    <property type="entry name" value="Tscrpt_elong_fac_GreA/B_fam"/>
</dbReference>
<dbReference type="InterPro" id="IPR028624">
    <property type="entry name" value="Tscrpt_elong_fac_GreA/B"/>
</dbReference>
<keyword evidence="15" id="KW-0648">Protein biosynthesis</keyword>
<evidence type="ECO:0000313" key="15">
    <source>
        <dbReference type="EMBL" id="RGQ51801.1"/>
    </source>
</evidence>
<dbReference type="FunFam" id="1.10.287.180:FF:000001">
    <property type="entry name" value="Transcription elongation factor GreA"/>
    <property type="match status" value="1"/>
</dbReference>
<dbReference type="Proteomes" id="UP000095453">
    <property type="component" value="Unassembled WGS sequence"/>
</dbReference>
<dbReference type="AlphaFoldDB" id="A0A173RCX0"/>
<gene>
    <name evidence="13" type="primary">greA_1</name>
    <name evidence="9" type="synonym">greA</name>
    <name evidence="14" type="synonym">greA_2</name>
    <name evidence="19" type="ORF">DW654_04385</name>
    <name evidence="18" type="ORF">DW707_14465</name>
    <name evidence="17" type="ORF">DW813_11195</name>
    <name evidence="16" type="ORF">DW914_01915</name>
    <name evidence="15" type="ORF">DWY96_05415</name>
    <name evidence="14" type="ORF">ERS852392_00388</name>
    <name evidence="13" type="ORF">ERS852444_00331</name>
</gene>
<evidence type="ECO:0000313" key="19">
    <source>
        <dbReference type="EMBL" id="RHF86175.1"/>
    </source>
</evidence>
<evidence type="ECO:0000256" key="2">
    <source>
        <dbReference type="ARBA" id="ARBA00013729"/>
    </source>
</evidence>
<evidence type="ECO:0000256" key="6">
    <source>
        <dbReference type="ARBA" id="ARBA00023163"/>
    </source>
</evidence>
<dbReference type="GO" id="GO:0006354">
    <property type="term" value="P:DNA-templated transcription elongation"/>
    <property type="evidence" value="ECO:0007669"/>
    <property type="project" value="TreeGrafter"/>
</dbReference>
<evidence type="ECO:0000256" key="9">
    <source>
        <dbReference type="HAMAP-Rule" id="MF_00105"/>
    </source>
</evidence>
<dbReference type="GO" id="GO:0003746">
    <property type="term" value="F:translation elongation factor activity"/>
    <property type="evidence" value="ECO:0007669"/>
    <property type="project" value="UniProtKB-KW"/>
</dbReference>
<dbReference type="EMBL" id="QRTF01000008">
    <property type="protein sequence ID" value="RGQ51801.1"/>
    <property type="molecule type" value="Genomic_DNA"/>
</dbReference>
<evidence type="ECO:0000313" key="20">
    <source>
        <dbReference type="Proteomes" id="UP000095395"/>
    </source>
</evidence>
<dbReference type="EMBL" id="QSIQ01000017">
    <property type="protein sequence ID" value="RHD02073.1"/>
    <property type="molecule type" value="Genomic_DNA"/>
</dbReference>
<evidence type="ECO:0000256" key="3">
    <source>
        <dbReference type="ARBA" id="ARBA00023015"/>
    </source>
</evidence>
<keyword evidence="6 9" id="KW-0804">Transcription</keyword>